<evidence type="ECO:0000256" key="1">
    <source>
        <dbReference type="SAM" id="Phobius"/>
    </source>
</evidence>
<keyword evidence="1" id="KW-0812">Transmembrane</keyword>
<keyword evidence="1" id="KW-0472">Membrane</keyword>
<dbReference type="AlphaFoldDB" id="A0A382QIC9"/>
<name>A0A382QIC9_9ZZZZ</name>
<dbReference type="EMBL" id="UINC01114702">
    <property type="protein sequence ID" value="SVC85196.1"/>
    <property type="molecule type" value="Genomic_DNA"/>
</dbReference>
<reference evidence="2" key="1">
    <citation type="submission" date="2018-05" db="EMBL/GenBank/DDBJ databases">
        <authorList>
            <person name="Lanie J.A."/>
            <person name="Ng W.-L."/>
            <person name="Kazmierczak K.M."/>
            <person name="Andrzejewski T.M."/>
            <person name="Davidsen T.M."/>
            <person name="Wayne K.J."/>
            <person name="Tettelin H."/>
            <person name="Glass J.I."/>
            <person name="Rusch D."/>
            <person name="Podicherti R."/>
            <person name="Tsui H.-C.T."/>
            <person name="Winkler M.E."/>
        </authorList>
    </citation>
    <scope>NUCLEOTIDE SEQUENCE</scope>
</reference>
<evidence type="ECO:0000313" key="2">
    <source>
        <dbReference type="EMBL" id="SVC85196.1"/>
    </source>
</evidence>
<protein>
    <submittedName>
        <fullName evidence="2">Uncharacterized protein</fullName>
    </submittedName>
</protein>
<feature type="transmembrane region" description="Helical" evidence="1">
    <location>
        <begin position="51"/>
        <end position="73"/>
    </location>
</feature>
<organism evidence="2">
    <name type="scientific">marine metagenome</name>
    <dbReference type="NCBI Taxonomy" id="408172"/>
    <lineage>
        <taxon>unclassified sequences</taxon>
        <taxon>metagenomes</taxon>
        <taxon>ecological metagenomes</taxon>
    </lineage>
</organism>
<keyword evidence="1" id="KW-1133">Transmembrane helix</keyword>
<proteinExistence type="predicted"/>
<accession>A0A382QIC9</accession>
<sequence>MVRNTGFRGWYYFRTGWSTYFAFIFAAINTLTVTYFLAIENYPVLKEVFPTFTIYIIIIVGIGIPILTLIGYFHFKRTPSYRAEATVMYETNPFARRMFVNSELTLQINQKLIDLILRISKNEKISGDDISRIYEIQEKLNKFTDERTLSNKKDLDFMNKMDKY</sequence>
<feature type="transmembrane region" description="Helical" evidence="1">
    <location>
        <begin position="20"/>
        <end position="39"/>
    </location>
</feature>
<gene>
    <name evidence="2" type="ORF">METZ01_LOCUS338050</name>
</gene>